<dbReference type="EnsemblBacteria" id="ABY33893">
    <property type="protein sequence ID" value="ABY33893"/>
    <property type="gene ID" value="Caur_0653"/>
</dbReference>
<dbReference type="InParanoid" id="A9WFF5"/>
<dbReference type="Proteomes" id="UP000002008">
    <property type="component" value="Chromosome"/>
</dbReference>
<dbReference type="EMBL" id="CP000909">
    <property type="protein sequence ID" value="ABY33893.1"/>
    <property type="molecule type" value="Genomic_DNA"/>
</dbReference>
<dbReference type="AlphaFoldDB" id="A9WFF5"/>
<proteinExistence type="predicted"/>
<gene>
    <name evidence="1" type="ordered locus">Caur_0653</name>
</gene>
<evidence type="ECO:0008006" key="3">
    <source>
        <dbReference type="Google" id="ProtNLM"/>
    </source>
</evidence>
<protein>
    <recommendedName>
        <fullName evidence="3">HNH endonuclease</fullName>
    </recommendedName>
</protein>
<dbReference type="eggNOG" id="COG1403">
    <property type="taxonomic scope" value="Bacteria"/>
</dbReference>
<organism evidence="1 2">
    <name type="scientific">Chloroflexus aurantiacus (strain ATCC 29366 / DSM 635 / J-10-fl)</name>
    <dbReference type="NCBI Taxonomy" id="324602"/>
    <lineage>
        <taxon>Bacteria</taxon>
        <taxon>Bacillati</taxon>
        <taxon>Chloroflexota</taxon>
        <taxon>Chloroflexia</taxon>
        <taxon>Chloroflexales</taxon>
        <taxon>Chloroflexineae</taxon>
        <taxon>Chloroflexaceae</taxon>
        <taxon>Chloroflexus</taxon>
    </lineage>
</organism>
<evidence type="ECO:0000313" key="2">
    <source>
        <dbReference type="Proteomes" id="UP000002008"/>
    </source>
</evidence>
<dbReference type="KEGG" id="cau:Caur_0653"/>
<reference evidence="2" key="1">
    <citation type="journal article" date="2011" name="BMC Genomics">
        <title>Complete genome sequence of the filamentous anoxygenic phototrophic bacterium Chloroflexus aurantiacus.</title>
        <authorList>
            <person name="Tang K.H."/>
            <person name="Barry K."/>
            <person name="Chertkov O."/>
            <person name="Dalin E."/>
            <person name="Han C.S."/>
            <person name="Hauser L.J."/>
            <person name="Honchak B.M."/>
            <person name="Karbach L.E."/>
            <person name="Land M.L."/>
            <person name="Lapidus A."/>
            <person name="Larimer F.W."/>
            <person name="Mikhailova N."/>
            <person name="Pitluck S."/>
            <person name="Pierson B.K."/>
            <person name="Blankenship R.E."/>
        </authorList>
    </citation>
    <scope>NUCLEOTIDE SEQUENCE [LARGE SCALE GENOMIC DNA]</scope>
    <source>
        <strain evidence="2">ATCC 29366 / DSM 635 / J-10-fl</strain>
    </source>
</reference>
<keyword evidence="2" id="KW-1185">Reference proteome</keyword>
<name>A9WFF5_CHLAA</name>
<sequence>MNLRLVIELVPSTSWYANMRKVLPRKVWDNIRKSVYAEYGHRCGICGATGRLECHERWEYDDEKHIQTLRGFIALCPLCHRVKHIGLAGIHAAKGIVDYEKVAQHFMNVNRCDRDTFEQHKKQAFAQWRQRSRYQWQIDFGPYQSIVEGAGSSKAPRPSESM</sequence>
<accession>A9WFF5</accession>
<dbReference type="RefSeq" id="WP_012256549.1">
    <property type="nucleotide sequence ID" value="NC_010175.1"/>
</dbReference>
<evidence type="ECO:0000313" key="1">
    <source>
        <dbReference type="EMBL" id="ABY33893.1"/>
    </source>
</evidence>
<dbReference type="HOGENOM" id="CLU_118536_0_0_0"/>